<accession>A0A182SLM5</accession>
<sequence length="109" mass="12353">MIMVSDCEKNNGTRGFPSASKYGLRCPFRLVSLTHRDQFRDPAGRCSIIPPPFRHRASDPYRRRSSLIVARCFQKVRTLRNIARVGLNLLSEQISGPHLMDVLTVNGEV</sequence>
<name>A0A182SLM5_9DIPT</name>
<proteinExistence type="predicted"/>
<evidence type="ECO:0000313" key="1">
    <source>
        <dbReference type="EnsemblMetazoa" id="AMAM009217-PA"/>
    </source>
</evidence>
<dbReference type="EnsemblMetazoa" id="AMAM009217-RA">
    <property type="protein sequence ID" value="AMAM009217-PA"/>
    <property type="gene ID" value="AMAM009217"/>
</dbReference>
<keyword evidence="2" id="KW-1185">Reference proteome</keyword>
<organism evidence="1 2">
    <name type="scientific">Anopheles maculatus</name>
    <dbReference type="NCBI Taxonomy" id="74869"/>
    <lineage>
        <taxon>Eukaryota</taxon>
        <taxon>Metazoa</taxon>
        <taxon>Ecdysozoa</taxon>
        <taxon>Arthropoda</taxon>
        <taxon>Hexapoda</taxon>
        <taxon>Insecta</taxon>
        <taxon>Pterygota</taxon>
        <taxon>Neoptera</taxon>
        <taxon>Endopterygota</taxon>
        <taxon>Diptera</taxon>
        <taxon>Nematocera</taxon>
        <taxon>Culicoidea</taxon>
        <taxon>Culicidae</taxon>
        <taxon>Anophelinae</taxon>
        <taxon>Anopheles</taxon>
        <taxon>Anopheles maculatus group</taxon>
    </lineage>
</organism>
<evidence type="ECO:0000313" key="2">
    <source>
        <dbReference type="Proteomes" id="UP000075901"/>
    </source>
</evidence>
<protein>
    <submittedName>
        <fullName evidence="1">Uncharacterized protein</fullName>
    </submittedName>
</protein>
<dbReference type="VEuPathDB" id="VectorBase:AMAM009217"/>
<reference evidence="2" key="1">
    <citation type="submission" date="2013-09" db="EMBL/GenBank/DDBJ databases">
        <title>The Genome Sequence of Anopheles maculatus species B.</title>
        <authorList>
            <consortium name="The Broad Institute Genomics Platform"/>
            <person name="Neafsey D.E."/>
            <person name="Besansky N."/>
            <person name="Howell P."/>
            <person name="Walton C."/>
            <person name="Young S.K."/>
            <person name="Zeng Q."/>
            <person name="Gargeya S."/>
            <person name="Fitzgerald M."/>
            <person name="Haas B."/>
            <person name="Abouelleil A."/>
            <person name="Allen A.W."/>
            <person name="Alvarado L."/>
            <person name="Arachchi H.M."/>
            <person name="Berlin A.M."/>
            <person name="Chapman S.B."/>
            <person name="Gainer-Dewar J."/>
            <person name="Goldberg J."/>
            <person name="Griggs A."/>
            <person name="Gujja S."/>
            <person name="Hansen M."/>
            <person name="Howarth C."/>
            <person name="Imamovic A."/>
            <person name="Ireland A."/>
            <person name="Larimer J."/>
            <person name="McCowan C."/>
            <person name="Murphy C."/>
            <person name="Pearson M."/>
            <person name="Poon T.W."/>
            <person name="Priest M."/>
            <person name="Roberts A."/>
            <person name="Saif S."/>
            <person name="Shea T."/>
            <person name="Sisk P."/>
            <person name="Sykes S."/>
            <person name="Wortman J."/>
            <person name="Nusbaum C."/>
            <person name="Birren B."/>
        </authorList>
    </citation>
    <scope>NUCLEOTIDE SEQUENCE [LARGE SCALE GENOMIC DNA]</scope>
    <source>
        <strain evidence="2">maculatus3</strain>
    </source>
</reference>
<dbReference type="AlphaFoldDB" id="A0A182SLM5"/>
<dbReference type="Proteomes" id="UP000075901">
    <property type="component" value="Unassembled WGS sequence"/>
</dbReference>
<reference evidence="1" key="2">
    <citation type="submission" date="2020-05" db="UniProtKB">
        <authorList>
            <consortium name="EnsemblMetazoa"/>
        </authorList>
    </citation>
    <scope>IDENTIFICATION</scope>
    <source>
        <strain evidence="1">maculatus3</strain>
    </source>
</reference>